<keyword evidence="7" id="KW-0663">Pyridoxal phosphate</keyword>
<evidence type="ECO:0000256" key="11">
    <source>
        <dbReference type="ARBA" id="ARBA00066349"/>
    </source>
</evidence>
<evidence type="ECO:0000256" key="9">
    <source>
        <dbReference type="ARBA" id="ARBA00051198"/>
    </source>
</evidence>
<reference evidence="16" key="1">
    <citation type="journal article" date="2021" name="Nat. Commun.">
        <title>Genetic determinants of endophytism in the Arabidopsis root mycobiome.</title>
        <authorList>
            <person name="Mesny F."/>
            <person name="Miyauchi S."/>
            <person name="Thiergart T."/>
            <person name="Pickel B."/>
            <person name="Atanasova L."/>
            <person name="Karlsson M."/>
            <person name="Huettel B."/>
            <person name="Barry K.W."/>
            <person name="Haridas S."/>
            <person name="Chen C."/>
            <person name="Bauer D."/>
            <person name="Andreopoulos W."/>
            <person name="Pangilinan J."/>
            <person name="LaButti K."/>
            <person name="Riley R."/>
            <person name="Lipzen A."/>
            <person name="Clum A."/>
            <person name="Drula E."/>
            <person name="Henrissat B."/>
            <person name="Kohler A."/>
            <person name="Grigoriev I.V."/>
            <person name="Martin F.M."/>
            <person name="Hacquard S."/>
        </authorList>
    </citation>
    <scope>NUCLEOTIDE SEQUENCE</scope>
    <source>
        <strain evidence="16">MPI-CAGE-AT-0147</strain>
    </source>
</reference>
<comment type="function">
    <text evidence="10">Catalyzes the conversion of D-serine to pyruvate and ammonia. May play a role in D-serine detoxification.</text>
</comment>
<dbReference type="SUPFAM" id="SSF51419">
    <property type="entry name" value="PLP-binding barrel"/>
    <property type="match status" value="1"/>
</dbReference>
<organism evidence="16 17">
    <name type="scientific">Dactylonectria macrodidyma</name>
    <dbReference type="NCBI Taxonomy" id="307937"/>
    <lineage>
        <taxon>Eukaryota</taxon>
        <taxon>Fungi</taxon>
        <taxon>Dikarya</taxon>
        <taxon>Ascomycota</taxon>
        <taxon>Pezizomycotina</taxon>
        <taxon>Sordariomycetes</taxon>
        <taxon>Hypocreomycetidae</taxon>
        <taxon>Hypocreales</taxon>
        <taxon>Nectriaceae</taxon>
        <taxon>Dactylonectria</taxon>
    </lineage>
</organism>
<dbReference type="Pfam" id="PF01168">
    <property type="entry name" value="Ala_racemase_N"/>
    <property type="match status" value="1"/>
</dbReference>
<feature type="region of interest" description="Disordered" evidence="14">
    <location>
        <begin position="248"/>
        <end position="270"/>
    </location>
</feature>
<gene>
    <name evidence="16" type="ORF">EDB81DRAFT_395707</name>
</gene>
<evidence type="ECO:0000256" key="13">
    <source>
        <dbReference type="ARBA" id="ARBA00075219"/>
    </source>
</evidence>
<dbReference type="PANTHER" id="PTHR28004">
    <property type="entry name" value="ZGC:162816-RELATED"/>
    <property type="match status" value="1"/>
</dbReference>
<proteinExistence type="inferred from homology"/>
<evidence type="ECO:0000256" key="10">
    <source>
        <dbReference type="ARBA" id="ARBA00055764"/>
    </source>
</evidence>
<evidence type="ECO:0000256" key="2">
    <source>
        <dbReference type="ARBA" id="ARBA00001947"/>
    </source>
</evidence>
<name>A0A9P9FAT9_9HYPO</name>
<dbReference type="InterPro" id="IPR026956">
    <property type="entry name" value="D-ser_dehydrat-like_dom"/>
</dbReference>
<evidence type="ECO:0000256" key="3">
    <source>
        <dbReference type="ARBA" id="ARBA00005323"/>
    </source>
</evidence>
<dbReference type="OrthoDB" id="20198at2759"/>
<dbReference type="Pfam" id="PF14031">
    <property type="entry name" value="D-ser_dehydrat"/>
    <property type="match status" value="1"/>
</dbReference>
<dbReference type="GO" id="GO:0046872">
    <property type="term" value="F:metal ion binding"/>
    <property type="evidence" value="ECO:0007669"/>
    <property type="project" value="UniProtKB-KW"/>
</dbReference>
<keyword evidence="17" id="KW-1185">Reference proteome</keyword>
<evidence type="ECO:0000256" key="4">
    <source>
        <dbReference type="ARBA" id="ARBA00022575"/>
    </source>
</evidence>
<evidence type="ECO:0000256" key="12">
    <source>
        <dbReference type="ARBA" id="ARBA00069616"/>
    </source>
</evidence>
<protein>
    <recommendedName>
        <fullName evidence="12">D-serine dehydratase</fullName>
        <ecNumber evidence="11">4.3.1.18</ecNumber>
    </recommendedName>
    <alternativeName>
        <fullName evidence="13">D-serine deaminase</fullName>
    </alternativeName>
</protein>
<evidence type="ECO:0000259" key="15">
    <source>
        <dbReference type="SMART" id="SM01119"/>
    </source>
</evidence>
<keyword evidence="8" id="KW-0456">Lyase</keyword>
<dbReference type="EC" id="4.3.1.18" evidence="11"/>
<keyword evidence="5" id="KW-0479">Metal-binding</keyword>
<evidence type="ECO:0000256" key="5">
    <source>
        <dbReference type="ARBA" id="ARBA00022723"/>
    </source>
</evidence>
<dbReference type="InterPro" id="IPR029066">
    <property type="entry name" value="PLP-binding_barrel"/>
</dbReference>
<dbReference type="PANTHER" id="PTHR28004:SF2">
    <property type="entry name" value="D-SERINE DEHYDRATASE"/>
    <property type="match status" value="1"/>
</dbReference>
<comment type="catalytic activity">
    <reaction evidence="9">
        <text>D-serine = pyruvate + NH4(+)</text>
        <dbReference type="Rhea" id="RHEA:13977"/>
        <dbReference type="ChEBI" id="CHEBI:15361"/>
        <dbReference type="ChEBI" id="CHEBI:28938"/>
        <dbReference type="ChEBI" id="CHEBI:35247"/>
        <dbReference type="EC" id="4.3.1.18"/>
    </reaction>
    <physiologicalReaction direction="left-to-right" evidence="9">
        <dbReference type="Rhea" id="RHEA:13978"/>
    </physiologicalReaction>
</comment>
<evidence type="ECO:0000256" key="8">
    <source>
        <dbReference type="ARBA" id="ARBA00023239"/>
    </source>
</evidence>
<dbReference type="SMART" id="SM01119">
    <property type="entry name" value="D-ser_dehydrat"/>
    <property type="match status" value="1"/>
</dbReference>
<dbReference type="AlphaFoldDB" id="A0A9P9FAT9"/>
<dbReference type="Gene3D" id="3.20.20.10">
    <property type="entry name" value="Alanine racemase"/>
    <property type="match status" value="1"/>
</dbReference>
<dbReference type="Proteomes" id="UP000738349">
    <property type="component" value="Unassembled WGS sequence"/>
</dbReference>
<dbReference type="GO" id="GO:0036088">
    <property type="term" value="P:D-serine catabolic process"/>
    <property type="evidence" value="ECO:0007669"/>
    <property type="project" value="TreeGrafter"/>
</dbReference>
<keyword evidence="6" id="KW-0862">Zinc</keyword>
<dbReference type="EMBL" id="JAGMUV010000005">
    <property type="protein sequence ID" value="KAH7156598.1"/>
    <property type="molecule type" value="Genomic_DNA"/>
</dbReference>
<dbReference type="InterPro" id="IPR051466">
    <property type="entry name" value="D-amino_acid_metab_enzyme"/>
</dbReference>
<evidence type="ECO:0000256" key="1">
    <source>
        <dbReference type="ARBA" id="ARBA00001933"/>
    </source>
</evidence>
<evidence type="ECO:0000256" key="7">
    <source>
        <dbReference type="ARBA" id="ARBA00022898"/>
    </source>
</evidence>
<feature type="compositionally biased region" description="Polar residues" evidence="14">
    <location>
        <begin position="261"/>
        <end position="270"/>
    </location>
</feature>
<evidence type="ECO:0000256" key="6">
    <source>
        <dbReference type="ARBA" id="ARBA00022833"/>
    </source>
</evidence>
<comment type="similarity">
    <text evidence="3">Belongs to the DSD1 family.</text>
</comment>
<dbReference type="Gene3D" id="2.40.37.20">
    <property type="entry name" value="D-serine dehydratase-like domain"/>
    <property type="match status" value="1"/>
</dbReference>
<comment type="cofactor">
    <cofactor evidence="2">
        <name>Zn(2+)</name>
        <dbReference type="ChEBI" id="CHEBI:29105"/>
    </cofactor>
</comment>
<evidence type="ECO:0000313" key="17">
    <source>
        <dbReference type="Proteomes" id="UP000738349"/>
    </source>
</evidence>
<dbReference type="InterPro" id="IPR001608">
    <property type="entry name" value="Ala_racemase_N"/>
</dbReference>
<comment type="caution">
    <text evidence="16">The sequence shown here is derived from an EMBL/GenBank/DDBJ whole genome shotgun (WGS) entry which is preliminary data.</text>
</comment>
<keyword evidence="4" id="KW-0216">Detoxification</keyword>
<feature type="domain" description="D-serine dehydratase-like" evidence="15">
    <location>
        <begin position="318"/>
        <end position="443"/>
    </location>
</feature>
<comment type="cofactor">
    <cofactor evidence="1">
        <name>pyridoxal 5'-phosphate</name>
        <dbReference type="ChEBI" id="CHEBI:597326"/>
    </cofactor>
</comment>
<evidence type="ECO:0000313" key="16">
    <source>
        <dbReference type="EMBL" id="KAH7156598.1"/>
    </source>
</evidence>
<dbReference type="GO" id="GO:0008721">
    <property type="term" value="F:D-serine ammonia-lyase activity"/>
    <property type="evidence" value="ECO:0007669"/>
    <property type="project" value="UniProtKB-EC"/>
</dbReference>
<dbReference type="GO" id="GO:0009636">
    <property type="term" value="P:response to toxic substance"/>
    <property type="evidence" value="ECO:0007669"/>
    <property type="project" value="UniProtKB-KW"/>
</dbReference>
<dbReference type="InterPro" id="IPR042208">
    <property type="entry name" value="D-ser_dehydrat-like_sf"/>
</dbReference>
<dbReference type="FunFam" id="3.20.20.10:FF:000016">
    <property type="entry name" value="D-serine dehydratase"/>
    <property type="match status" value="1"/>
</dbReference>
<accession>A0A9P9FAT9</accession>
<sequence>MASTKDELKAKFVGKTLHHVPTPSAVLDLAKVEVNCDRMLQAIERLDLGWRPHIKTHKTIELTRLQVGDASSSLASIVVSTILEAENIVPLLQEYQHRGRKVNVLFSFPLFPSAIARLSTISTQLGAGGLSLMIDHPDQIPHVEEIHAKTGFAPLVFMKVDMGYRRAGVVPGTKECEALVDHLLASEGDGKCVLHGIYAHAGHSYETREDWKALDHLAAEFKALEEVAEMVVSKRPGHALTLSVGASPTATSLQHPDVDGKTSTSPHGSVSSVNNFLRDLKTQGYKLEVHAGVYPTLDLQQLATHARDQSLLSASSIGITILAEVASLYAGRGPNGTTEALINAGCLALGREPCADLGAEKGQHYAGWGIVAPWGLRNPAPGEGFPAEHGGWQVGKVSQEHGVLRWRSEAEEEIPLKVGQRLRIWPNHACIAGAGFNEYFVVDSRVEGKEDEIVDVWPRWNGW</sequence>
<evidence type="ECO:0000256" key="14">
    <source>
        <dbReference type="SAM" id="MobiDB-lite"/>
    </source>
</evidence>